<dbReference type="Proteomes" id="UP000037460">
    <property type="component" value="Unassembled WGS sequence"/>
</dbReference>
<keyword evidence="6" id="KW-0862">Zinc</keyword>
<keyword evidence="13" id="KW-1185">Reference proteome</keyword>
<feature type="compositionally biased region" description="Low complexity" evidence="10">
    <location>
        <begin position="369"/>
        <end position="378"/>
    </location>
</feature>
<dbReference type="SUPFAM" id="SSF57903">
    <property type="entry name" value="FYVE/PHD zinc finger"/>
    <property type="match status" value="1"/>
</dbReference>
<feature type="compositionally biased region" description="Low complexity" evidence="10">
    <location>
        <begin position="662"/>
        <end position="671"/>
    </location>
</feature>
<feature type="compositionally biased region" description="Acidic residues" evidence="10">
    <location>
        <begin position="90"/>
        <end position="102"/>
    </location>
</feature>
<protein>
    <submittedName>
        <fullName evidence="12">Histone deacetylase complex subunit sin3b</fullName>
    </submittedName>
</protein>
<dbReference type="AlphaFoldDB" id="A0A0M0K2R2"/>
<dbReference type="PROSITE" id="PS50016">
    <property type="entry name" value="ZF_PHD_2"/>
    <property type="match status" value="1"/>
</dbReference>
<dbReference type="SMART" id="SM00249">
    <property type="entry name" value="PHD"/>
    <property type="match status" value="1"/>
</dbReference>
<feature type="region of interest" description="Disordered" evidence="10">
    <location>
        <begin position="631"/>
        <end position="692"/>
    </location>
</feature>
<dbReference type="Gene3D" id="3.30.40.10">
    <property type="entry name" value="Zinc/RING finger domain, C3HC4 (zinc finger)"/>
    <property type="match status" value="1"/>
</dbReference>
<accession>A0A0M0K2R2</accession>
<organism evidence="12 13">
    <name type="scientific">Chrysochromulina tobinii</name>
    <dbReference type="NCBI Taxonomy" id="1460289"/>
    <lineage>
        <taxon>Eukaryota</taxon>
        <taxon>Haptista</taxon>
        <taxon>Haptophyta</taxon>
        <taxon>Prymnesiophyceae</taxon>
        <taxon>Prymnesiales</taxon>
        <taxon>Chrysochromulinaceae</taxon>
        <taxon>Chrysochromulina</taxon>
    </lineage>
</organism>
<evidence type="ECO:0000256" key="7">
    <source>
        <dbReference type="ARBA" id="ARBA00023242"/>
    </source>
</evidence>
<dbReference type="GO" id="GO:0008270">
    <property type="term" value="F:zinc ion binding"/>
    <property type="evidence" value="ECO:0007669"/>
    <property type="project" value="UniProtKB-KW"/>
</dbReference>
<keyword evidence="4" id="KW-0677">Repeat</keyword>
<dbReference type="Pfam" id="PF00628">
    <property type="entry name" value="PHD"/>
    <property type="match status" value="1"/>
</dbReference>
<proteinExistence type="predicted"/>
<dbReference type="GO" id="GO:0003714">
    <property type="term" value="F:transcription corepressor activity"/>
    <property type="evidence" value="ECO:0007669"/>
    <property type="project" value="InterPro"/>
</dbReference>
<evidence type="ECO:0000256" key="9">
    <source>
        <dbReference type="PROSITE-ProRule" id="PRU00810"/>
    </source>
</evidence>
<dbReference type="SUPFAM" id="SSF47762">
    <property type="entry name" value="PAH2 domain"/>
    <property type="match status" value="1"/>
</dbReference>
<comment type="subcellular location">
    <subcellularLocation>
        <location evidence="1 9">Nucleus</location>
    </subcellularLocation>
</comment>
<dbReference type="Gene3D" id="1.20.1160.11">
    <property type="entry name" value="Paired amphipathic helix"/>
    <property type="match status" value="1"/>
</dbReference>
<feature type="region of interest" description="Disordered" evidence="10">
    <location>
        <begin position="366"/>
        <end position="397"/>
    </location>
</feature>
<dbReference type="Pfam" id="PF02671">
    <property type="entry name" value="PAH"/>
    <property type="match status" value="1"/>
</dbReference>
<evidence type="ECO:0000313" key="13">
    <source>
        <dbReference type="Proteomes" id="UP000037460"/>
    </source>
</evidence>
<feature type="compositionally biased region" description="Acidic residues" evidence="10">
    <location>
        <begin position="672"/>
        <end position="692"/>
    </location>
</feature>
<feature type="compositionally biased region" description="Acidic residues" evidence="10">
    <location>
        <begin position="282"/>
        <end position="292"/>
    </location>
</feature>
<feature type="compositionally biased region" description="Low complexity" evidence="10">
    <location>
        <begin position="112"/>
        <end position="127"/>
    </location>
</feature>
<evidence type="ECO:0000256" key="3">
    <source>
        <dbReference type="ARBA" id="ARBA00022723"/>
    </source>
</evidence>
<comment type="caution">
    <text evidence="12">The sequence shown here is derived from an EMBL/GenBank/DDBJ whole genome shotgun (WGS) entry which is preliminary data.</text>
</comment>
<dbReference type="InterPro" id="IPR003822">
    <property type="entry name" value="PAH"/>
</dbReference>
<dbReference type="GO" id="GO:0000122">
    <property type="term" value="P:negative regulation of transcription by RNA polymerase II"/>
    <property type="evidence" value="ECO:0007669"/>
    <property type="project" value="TreeGrafter"/>
</dbReference>
<dbReference type="InterPro" id="IPR019787">
    <property type="entry name" value="Znf_PHD-finger"/>
</dbReference>
<dbReference type="PANTHER" id="PTHR12346">
    <property type="entry name" value="SIN3B-RELATED"/>
    <property type="match status" value="1"/>
</dbReference>
<reference evidence="13" key="1">
    <citation type="journal article" date="2015" name="PLoS Genet.">
        <title>Genome Sequence and Transcriptome Analyses of Chrysochromulina tobin: Metabolic Tools for Enhanced Algal Fitness in the Prominent Order Prymnesiales (Haptophyceae).</title>
        <authorList>
            <person name="Hovde B.T."/>
            <person name="Deodato C.R."/>
            <person name="Hunsperger H.M."/>
            <person name="Ryken S.A."/>
            <person name="Yost W."/>
            <person name="Jha R.K."/>
            <person name="Patterson J."/>
            <person name="Monnat R.J. Jr."/>
            <person name="Barlow S.B."/>
            <person name="Starkenburg S.R."/>
            <person name="Cattolico R.A."/>
        </authorList>
    </citation>
    <scope>NUCLEOTIDE SEQUENCE</scope>
    <source>
        <strain evidence="13">CCMP291</strain>
    </source>
</reference>
<feature type="compositionally biased region" description="Low complexity" evidence="10">
    <location>
        <begin position="251"/>
        <end position="272"/>
    </location>
</feature>
<feature type="region of interest" description="Disordered" evidence="10">
    <location>
        <begin position="81"/>
        <end position="127"/>
    </location>
</feature>
<evidence type="ECO:0000256" key="10">
    <source>
        <dbReference type="SAM" id="MobiDB-lite"/>
    </source>
</evidence>
<evidence type="ECO:0000256" key="8">
    <source>
        <dbReference type="PROSITE-ProRule" id="PRU00146"/>
    </source>
</evidence>
<dbReference type="InterPro" id="IPR039774">
    <property type="entry name" value="Sin3-like"/>
</dbReference>
<evidence type="ECO:0000256" key="6">
    <source>
        <dbReference type="ARBA" id="ARBA00022833"/>
    </source>
</evidence>
<dbReference type="InterPro" id="IPR011011">
    <property type="entry name" value="Znf_FYVE_PHD"/>
</dbReference>
<dbReference type="GO" id="GO:0000118">
    <property type="term" value="C:histone deacetylase complex"/>
    <property type="evidence" value="ECO:0007669"/>
    <property type="project" value="TreeGrafter"/>
</dbReference>
<feature type="region of interest" description="Disordered" evidence="10">
    <location>
        <begin position="219"/>
        <end position="292"/>
    </location>
</feature>
<dbReference type="OrthoDB" id="10265969at2759"/>
<keyword evidence="7 9" id="KW-0539">Nucleus</keyword>
<name>A0A0M0K2R2_9EUKA</name>
<feature type="domain" description="PHD-type" evidence="11">
    <location>
        <begin position="299"/>
        <end position="352"/>
    </location>
</feature>
<dbReference type="InterPro" id="IPR013083">
    <property type="entry name" value="Znf_RING/FYVE/PHD"/>
</dbReference>
<evidence type="ECO:0000256" key="2">
    <source>
        <dbReference type="ARBA" id="ARBA00022491"/>
    </source>
</evidence>
<keyword evidence="2" id="KW-0678">Repressor</keyword>
<evidence type="ECO:0000256" key="5">
    <source>
        <dbReference type="ARBA" id="ARBA00022771"/>
    </source>
</evidence>
<evidence type="ECO:0000256" key="1">
    <source>
        <dbReference type="ARBA" id="ARBA00004123"/>
    </source>
</evidence>
<feature type="region of interest" description="Disordered" evidence="10">
    <location>
        <begin position="469"/>
        <end position="496"/>
    </location>
</feature>
<keyword evidence="5 8" id="KW-0863">Zinc-finger</keyword>
<evidence type="ECO:0000313" key="12">
    <source>
        <dbReference type="EMBL" id="KOO33161.1"/>
    </source>
</evidence>
<dbReference type="InterPro" id="IPR036600">
    <property type="entry name" value="PAH_sf"/>
</dbReference>
<dbReference type="GO" id="GO:0000785">
    <property type="term" value="C:chromatin"/>
    <property type="evidence" value="ECO:0007669"/>
    <property type="project" value="TreeGrafter"/>
</dbReference>
<evidence type="ECO:0000256" key="4">
    <source>
        <dbReference type="ARBA" id="ARBA00022737"/>
    </source>
</evidence>
<evidence type="ECO:0000259" key="11">
    <source>
        <dbReference type="PROSITE" id="PS50016"/>
    </source>
</evidence>
<dbReference type="InterPro" id="IPR001965">
    <property type="entry name" value="Znf_PHD"/>
</dbReference>
<dbReference type="FunFam" id="1.20.1160.11:FF:000003">
    <property type="entry name" value="Paired amphipathic helix SIN3-like protein"/>
    <property type="match status" value="1"/>
</dbReference>
<dbReference type="PANTHER" id="PTHR12346:SF0">
    <property type="entry name" value="SIN3A, ISOFORM G"/>
    <property type="match status" value="1"/>
</dbReference>
<dbReference type="EMBL" id="JWZX01001585">
    <property type="protein sequence ID" value="KOO33161.1"/>
    <property type="molecule type" value="Genomic_DNA"/>
</dbReference>
<feature type="compositionally biased region" description="Gly residues" evidence="10">
    <location>
        <begin position="635"/>
        <end position="655"/>
    </location>
</feature>
<gene>
    <name evidence="12" type="ORF">Ctob_011171</name>
</gene>
<dbReference type="PROSITE" id="PS51477">
    <property type="entry name" value="PAH"/>
    <property type="match status" value="1"/>
</dbReference>
<sequence>MVRSRPASPPPIPPGLPHLGSRISVAWSTGWYDGVVAKHTVELDGKSSIVAYTAIDYDDGTTSAHILEDLEFKLLDGAPDKSPLAAPSDACDECDDDDDAADAAEREKPSNTAPAGDGPSSSAAATAADHATAAAQVDCGTCSNCLDKVKFGGPGIKRKSWEPKKNIDPTTVAEFDARYDKGVARTDASVAGKHKVDAANADVGAAADEPATVDAARAAKTSRLGKRKTGFGNGCKPSRSGKRKPLASVTGSSAGAADAGANSEAGDASEQMAGGGGGKEADEVEGADDDENGAADEGQMYCLCEDPAADPDDGVWLQCDECRRWCHGACVGLSLEAAEELTAFTCKRCELEEQLVHKMQQLENEAAEGEAANKAAAEPCEHRERTGSRTQGPSDEQAKNYVMKIKARFAKQPEAYKAFLDLMNSYQKERMTLQEVYAQVSHLLEGHADLISDFSQFLPVPVKAASEMAASDAASEMEVEAPAAMPSETRDDRDRREDDIGAKRGETASLCKAFLDKFGAFCGSWKHIESDARQLADELVTQASDRGAQATAFTLSSLRNVLDARHSKKQRKEKNNLTNEQRAVWAQVMALAPIALTEEQRVAVEAKRAAAQRLLVGKQLERERRAVAAELGPTIGSGNGSGSGSGSVGGSGGSGSVELIQSSADAAPYAASDDDAGSDDGASDDEAESDDA</sequence>
<keyword evidence="3" id="KW-0479">Metal-binding</keyword>